<protein>
    <submittedName>
        <fullName evidence="2">Uncharacterized protein</fullName>
    </submittedName>
</protein>
<evidence type="ECO:0000313" key="3">
    <source>
        <dbReference type="Proteomes" id="UP000188937"/>
    </source>
</evidence>
<reference evidence="2 3" key="1">
    <citation type="submission" date="2016-03" db="EMBL/GenBank/DDBJ databases">
        <title>Acetic acid bacteria sequencing.</title>
        <authorList>
            <person name="Brandt J."/>
            <person name="Jakob F."/>
            <person name="Vogel R.F."/>
        </authorList>
    </citation>
    <scope>NUCLEOTIDE SEQUENCE [LARGE SCALE GENOMIC DNA]</scope>
    <source>
        <strain evidence="2 3">TMW2.1153</strain>
    </source>
</reference>
<dbReference type="EMBL" id="CP014692">
    <property type="protein sequence ID" value="AQS83984.1"/>
    <property type="molecule type" value="Genomic_DNA"/>
</dbReference>
<feature type="region of interest" description="Disordered" evidence="1">
    <location>
        <begin position="1"/>
        <end position="25"/>
    </location>
</feature>
<sequence length="87" mass="9198">MIMPGDFNREKGTAEKPVDRPQTTITLRSSLDRARALATLVSAASSAMLSGKSDPATERGIIDAAAEVAIAMKAERVDIIRTQRGAA</sequence>
<evidence type="ECO:0000256" key="1">
    <source>
        <dbReference type="SAM" id="MobiDB-lite"/>
    </source>
</evidence>
<keyword evidence="3" id="KW-1185">Reference proteome</keyword>
<proteinExistence type="predicted"/>
<feature type="compositionally biased region" description="Basic and acidic residues" evidence="1">
    <location>
        <begin position="7"/>
        <end position="19"/>
    </location>
</feature>
<dbReference type="RefSeq" id="WP_077812020.1">
    <property type="nucleotide sequence ID" value="NZ_CP014692.1"/>
</dbReference>
<dbReference type="KEGG" id="aace:A0U92_03490"/>
<accession>A0A1U9KDV0</accession>
<evidence type="ECO:0000313" key="2">
    <source>
        <dbReference type="EMBL" id="AQS83984.1"/>
    </source>
</evidence>
<dbReference type="AlphaFoldDB" id="A0A1U9KDV0"/>
<dbReference type="STRING" id="435.A0U92_03490"/>
<dbReference type="Proteomes" id="UP000188937">
    <property type="component" value="Chromosome"/>
</dbReference>
<name>A0A1U9KDV0_ACEAC</name>
<organism evidence="2 3">
    <name type="scientific">Acetobacter aceti</name>
    <dbReference type="NCBI Taxonomy" id="435"/>
    <lineage>
        <taxon>Bacteria</taxon>
        <taxon>Pseudomonadati</taxon>
        <taxon>Pseudomonadota</taxon>
        <taxon>Alphaproteobacteria</taxon>
        <taxon>Acetobacterales</taxon>
        <taxon>Acetobacteraceae</taxon>
        <taxon>Acetobacter</taxon>
        <taxon>Acetobacter subgen. Acetobacter</taxon>
    </lineage>
</organism>
<gene>
    <name evidence="2" type="ORF">A0U92_03490</name>
</gene>